<dbReference type="AlphaFoldDB" id="A0A086ZY19"/>
<reference evidence="1 2" key="1">
    <citation type="submission" date="2014-03" db="EMBL/GenBank/DDBJ databases">
        <title>Genomics of Bifidobacteria.</title>
        <authorList>
            <person name="Ventura M."/>
            <person name="Milani C."/>
            <person name="Lugli G.A."/>
        </authorList>
    </citation>
    <scope>NUCLEOTIDE SEQUENCE [LARGE SCALE GENOMIC DNA]</scope>
    <source>
        <strain evidence="1 2">DSM 23973</strain>
    </source>
</reference>
<organism evidence="1 2">
    <name type="scientific">Bifidobacterium callitrichos DSM 23973</name>
    <dbReference type="NCBI Taxonomy" id="1437609"/>
    <lineage>
        <taxon>Bacteria</taxon>
        <taxon>Bacillati</taxon>
        <taxon>Actinomycetota</taxon>
        <taxon>Actinomycetes</taxon>
        <taxon>Bifidobacteriales</taxon>
        <taxon>Bifidobacteriaceae</taxon>
        <taxon>Bifidobacterium</taxon>
    </lineage>
</organism>
<comment type="caution">
    <text evidence="1">The sequence shown here is derived from an EMBL/GenBank/DDBJ whole genome shotgun (WGS) entry which is preliminary data.</text>
</comment>
<evidence type="ECO:0000313" key="1">
    <source>
        <dbReference type="EMBL" id="KFI51419.1"/>
    </source>
</evidence>
<gene>
    <name evidence="1" type="ORF">BCAL_1150</name>
</gene>
<accession>A0A086ZY19</accession>
<dbReference type="EMBL" id="JGYS01000022">
    <property type="protein sequence ID" value="KFI51419.1"/>
    <property type="molecule type" value="Genomic_DNA"/>
</dbReference>
<dbReference type="RefSeq" id="WP_258175602.1">
    <property type="nucleotide sequence ID" value="NZ_JDUV01000005.1"/>
</dbReference>
<dbReference type="Proteomes" id="UP000029072">
    <property type="component" value="Unassembled WGS sequence"/>
</dbReference>
<sequence>MSFKDSMVRGLALYGASTMAQYTMGNTKVLADIINDNKIGR</sequence>
<proteinExistence type="predicted"/>
<protein>
    <submittedName>
        <fullName evidence="1">Uncharacterized protein</fullName>
    </submittedName>
</protein>
<evidence type="ECO:0000313" key="2">
    <source>
        <dbReference type="Proteomes" id="UP000029072"/>
    </source>
</evidence>
<dbReference type="STRING" id="1437609.BCAL_1150"/>
<name>A0A086ZY19_9BIFI</name>
<dbReference type="eggNOG" id="ENOG5030VQB">
    <property type="taxonomic scope" value="Bacteria"/>
</dbReference>